<reference evidence="10 11" key="1">
    <citation type="journal article" date="2014" name="BMC Genomics">
        <title>Genome sequencing of four Aureobasidium pullulans varieties: biotechnological potential, stress tolerance, and description of new species.</title>
        <authorList>
            <person name="Gostin Ar C."/>
            <person name="Ohm R.A."/>
            <person name="Kogej T."/>
            <person name="Sonjak S."/>
            <person name="Turk M."/>
            <person name="Zajc J."/>
            <person name="Zalar P."/>
            <person name="Grube M."/>
            <person name="Sun H."/>
            <person name="Han J."/>
            <person name="Sharma A."/>
            <person name="Chiniquy J."/>
            <person name="Ngan C.Y."/>
            <person name="Lipzen A."/>
            <person name="Barry K."/>
            <person name="Grigoriev I.V."/>
            <person name="Gunde-Cimerman N."/>
        </authorList>
    </citation>
    <scope>NUCLEOTIDE SEQUENCE [LARGE SCALE GENOMIC DNA]</scope>
    <source>
        <strain evidence="10 11">EXF-150</strain>
    </source>
</reference>
<evidence type="ECO:0000256" key="7">
    <source>
        <dbReference type="ARBA" id="ARBA00023136"/>
    </source>
</evidence>
<comment type="similarity">
    <text evidence="2">Belongs to the cation diffusion facilitator (CDF) transporter (TC 2.A.4) family. SLC30A subfamily.</text>
</comment>
<keyword evidence="7" id="KW-0472">Membrane</keyword>
<feature type="compositionally biased region" description="Basic and acidic residues" evidence="8">
    <location>
        <begin position="437"/>
        <end position="466"/>
    </location>
</feature>
<dbReference type="PANTHER" id="PTHR43840:SF15">
    <property type="entry name" value="MITOCHONDRIAL METAL TRANSPORTER 1-RELATED"/>
    <property type="match status" value="1"/>
</dbReference>
<dbReference type="Proteomes" id="UP000030706">
    <property type="component" value="Unassembled WGS sequence"/>
</dbReference>
<dbReference type="GO" id="GO:0030003">
    <property type="term" value="P:intracellular monoatomic cation homeostasis"/>
    <property type="evidence" value="ECO:0007669"/>
    <property type="project" value="UniProtKB-ARBA"/>
</dbReference>
<dbReference type="EMBL" id="KL584979">
    <property type="protein sequence ID" value="KEQ85822.1"/>
    <property type="molecule type" value="Genomic_DNA"/>
</dbReference>
<feature type="compositionally biased region" description="Low complexity" evidence="8">
    <location>
        <begin position="63"/>
        <end position="76"/>
    </location>
</feature>
<dbReference type="FunFam" id="1.20.1510.10:FF:000013">
    <property type="entry name" value="Cation efflux family protein"/>
    <property type="match status" value="1"/>
</dbReference>
<dbReference type="Pfam" id="PF01545">
    <property type="entry name" value="Cation_efflux"/>
    <property type="match status" value="1"/>
</dbReference>
<dbReference type="GO" id="GO:0016020">
    <property type="term" value="C:membrane"/>
    <property type="evidence" value="ECO:0007669"/>
    <property type="project" value="UniProtKB-SubCell"/>
</dbReference>
<sequence>MRVCQLPGLSLQTTSPLLHASRSTFASTTTRILLKNQQSRILVTSRPRHNWTLLNHRIPTRPSTSSLAETSASSVSMEQTRGHFGHSHHGHHHHHDTTFLTSTDKNDAGVRITRVGLFVNLGMAIAKGVGGYVFNSKALSADAIHSLTDLISDFTTLATVSYSLRTPTQRFPTGYGKIESLGALGVSGILLSGGIMIGLQAVMALAQQFFPEIAHILSHIGIFGHGHSHSHSHGVEGMGVNINAAWLAAGSIVIKEWLYRATMKIATEKRSSVLASNAYHHRVDSLTAVVALATITASHFLTNAAWLDPVGGLIISGMIVQAGYGNTKAALLELADVSIEDDMKHKIESATSQALGDLKLPTESAPQVQGIKSGQNYLIEIAVTVPSSWTLEQMTEAENKVREQVSSAAQGIKRVSIRFTSSANTADAFANEFVASKDQKHDHDHEHDHSHDEGHSHSHEHAEEGSKAGLNKRK</sequence>
<dbReference type="Gene3D" id="1.20.1510.10">
    <property type="entry name" value="Cation efflux protein transmembrane domain"/>
    <property type="match status" value="1"/>
</dbReference>
<proteinExistence type="inferred from homology"/>
<dbReference type="GeneID" id="40747489"/>
<comment type="subcellular location">
    <subcellularLocation>
        <location evidence="1">Membrane</location>
        <topology evidence="1">Multi-pass membrane protein</topology>
    </subcellularLocation>
</comment>
<evidence type="ECO:0000256" key="8">
    <source>
        <dbReference type="SAM" id="MobiDB-lite"/>
    </source>
</evidence>
<feature type="region of interest" description="Disordered" evidence="8">
    <location>
        <begin position="62"/>
        <end position="100"/>
    </location>
</feature>
<dbReference type="InterPro" id="IPR027469">
    <property type="entry name" value="Cation_efflux_TMD_sf"/>
</dbReference>
<keyword evidence="4" id="KW-0812">Transmembrane</keyword>
<dbReference type="PANTHER" id="PTHR43840">
    <property type="entry name" value="MITOCHONDRIAL METAL TRANSPORTER 1-RELATED"/>
    <property type="match status" value="1"/>
</dbReference>
<accession>A0A074XV49</accession>
<evidence type="ECO:0000256" key="2">
    <source>
        <dbReference type="ARBA" id="ARBA00008873"/>
    </source>
</evidence>
<protein>
    <recommendedName>
        <fullName evidence="9">Cation efflux protein transmembrane domain-containing protein</fullName>
    </recommendedName>
</protein>
<evidence type="ECO:0000259" key="9">
    <source>
        <dbReference type="Pfam" id="PF01545"/>
    </source>
</evidence>
<evidence type="ECO:0000256" key="4">
    <source>
        <dbReference type="ARBA" id="ARBA00022692"/>
    </source>
</evidence>
<dbReference type="SUPFAM" id="SSF161111">
    <property type="entry name" value="Cation efflux protein transmembrane domain-like"/>
    <property type="match status" value="1"/>
</dbReference>
<feature type="domain" description="Cation efflux protein transmembrane" evidence="9">
    <location>
        <begin position="115"/>
        <end position="334"/>
    </location>
</feature>
<evidence type="ECO:0000256" key="1">
    <source>
        <dbReference type="ARBA" id="ARBA00004141"/>
    </source>
</evidence>
<keyword evidence="5" id="KW-1133">Transmembrane helix</keyword>
<evidence type="ECO:0000313" key="11">
    <source>
        <dbReference type="Proteomes" id="UP000030706"/>
    </source>
</evidence>
<keyword evidence="6" id="KW-0406">Ion transport</keyword>
<dbReference type="NCBIfam" id="TIGR01297">
    <property type="entry name" value="CDF"/>
    <property type="match status" value="1"/>
</dbReference>
<dbReference type="InterPro" id="IPR058533">
    <property type="entry name" value="Cation_efflux_TM"/>
</dbReference>
<evidence type="ECO:0000256" key="3">
    <source>
        <dbReference type="ARBA" id="ARBA00022448"/>
    </source>
</evidence>
<keyword evidence="11" id="KW-1185">Reference proteome</keyword>
<dbReference type="InterPro" id="IPR002524">
    <property type="entry name" value="Cation_efflux"/>
</dbReference>
<dbReference type="InterPro" id="IPR050291">
    <property type="entry name" value="CDF_Transporter"/>
</dbReference>
<dbReference type="STRING" id="1043002.A0A074XV49"/>
<organism evidence="10 11">
    <name type="scientific">Aureobasidium pullulans EXF-150</name>
    <dbReference type="NCBI Taxonomy" id="1043002"/>
    <lineage>
        <taxon>Eukaryota</taxon>
        <taxon>Fungi</taxon>
        <taxon>Dikarya</taxon>
        <taxon>Ascomycota</taxon>
        <taxon>Pezizomycotina</taxon>
        <taxon>Dothideomycetes</taxon>
        <taxon>Dothideomycetidae</taxon>
        <taxon>Dothideales</taxon>
        <taxon>Saccotheciaceae</taxon>
        <taxon>Aureobasidium</taxon>
    </lineage>
</organism>
<dbReference type="GO" id="GO:0008324">
    <property type="term" value="F:monoatomic cation transmembrane transporter activity"/>
    <property type="evidence" value="ECO:0007669"/>
    <property type="project" value="InterPro"/>
</dbReference>
<evidence type="ECO:0000256" key="6">
    <source>
        <dbReference type="ARBA" id="ARBA00023065"/>
    </source>
</evidence>
<dbReference type="OrthoDB" id="435980at2759"/>
<dbReference type="GO" id="GO:0098771">
    <property type="term" value="P:inorganic ion homeostasis"/>
    <property type="evidence" value="ECO:0007669"/>
    <property type="project" value="UniProtKB-ARBA"/>
</dbReference>
<keyword evidence="3" id="KW-0813">Transport</keyword>
<dbReference type="HOGENOM" id="CLU_013430_12_1_1"/>
<feature type="region of interest" description="Disordered" evidence="8">
    <location>
        <begin position="437"/>
        <end position="474"/>
    </location>
</feature>
<dbReference type="AlphaFoldDB" id="A0A074XV49"/>
<name>A0A074XV49_AURPU</name>
<dbReference type="RefSeq" id="XP_029762009.1">
    <property type="nucleotide sequence ID" value="XM_029905183.1"/>
</dbReference>
<gene>
    <name evidence="10" type="ORF">M438DRAFT_344267</name>
</gene>
<evidence type="ECO:0000256" key="5">
    <source>
        <dbReference type="ARBA" id="ARBA00022989"/>
    </source>
</evidence>
<dbReference type="GO" id="GO:0005739">
    <property type="term" value="C:mitochondrion"/>
    <property type="evidence" value="ECO:0007669"/>
    <property type="project" value="UniProtKB-ARBA"/>
</dbReference>
<evidence type="ECO:0000313" key="10">
    <source>
        <dbReference type="EMBL" id="KEQ85822.1"/>
    </source>
</evidence>
<feature type="compositionally biased region" description="Basic residues" evidence="8">
    <location>
        <begin position="83"/>
        <end position="95"/>
    </location>
</feature>